<sequence>MCHPSDHTIHRKMWNFTKSVKFMMLHRLLLGLYYEVSQSTCIKFIVIIYCVTLCGTQIIINLDDIPLLNFSLEFYLHDVIGAYHLIFNTAKNIIYKEKHFFKFFSQLQSFGNMQDNQPNCLIPLTYTAIVFVIYVFFLLTINTMGRTWKILLDMIWYLATFADYYTTIIITQSLYTTMRLLRMNLDKDLKDNSAVEVKIDAINKLVTDYRNVQNSFESGRSYIKITVCNYVCHLNKST</sequence>
<evidence type="ECO:0000313" key="2">
    <source>
        <dbReference type="EMBL" id="KAG6462663.1"/>
    </source>
</evidence>
<reference evidence="2" key="1">
    <citation type="journal article" date="2016" name="Insect Biochem. Mol. Biol.">
        <title>Multifaceted biological insights from a draft genome sequence of the tobacco hornworm moth, Manduca sexta.</title>
        <authorList>
            <person name="Kanost M.R."/>
            <person name="Arrese E.L."/>
            <person name="Cao X."/>
            <person name="Chen Y.R."/>
            <person name="Chellapilla S."/>
            <person name="Goldsmith M.R."/>
            <person name="Grosse-Wilde E."/>
            <person name="Heckel D.G."/>
            <person name="Herndon N."/>
            <person name="Jiang H."/>
            <person name="Papanicolaou A."/>
            <person name="Qu J."/>
            <person name="Soulages J.L."/>
            <person name="Vogel H."/>
            <person name="Walters J."/>
            <person name="Waterhouse R.M."/>
            <person name="Ahn S.J."/>
            <person name="Almeida F.C."/>
            <person name="An C."/>
            <person name="Aqrawi P."/>
            <person name="Bretschneider A."/>
            <person name="Bryant W.B."/>
            <person name="Bucks S."/>
            <person name="Chao H."/>
            <person name="Chevignon G."/>
            <person name="Christen J.M."/>
            <person name="Clarke D.F."/>
            <person name="Dittmer N.T."/>
            <person name="Ferguson L.C.F."/>
            <person name="Garavelou S."/>
            <person name="Gordon K.H.J."/>
            <person name="Gunaratna R.T."/>
            <person name="Han Y."/>
            <person name="Hauser F."/>
            <person name="He Y."/>
            <person name="Heidel-Fischer H."/>
            <person name="Hirsh A."/>
            <person name="Hu Y."/>
            <person name="Jiang H."/>
            <person name="Kalra D."/>
            <person name="Klinner C."/>
            <person name="Konig C."/>
            <person name="Kovar C."/>
            <person name="Kroll A.R."/>
            <person name="Kuwar S.S."/>
            <person name="Lee S.L."/>
            <person name="Lehman R."/>
            <person name="Li K."/>
            <person name="Li Z."/>
            <person name="Liang H."/>
            <person name="Lovelace S."/>
            <person name="Lu Z."/>
            <person name="Mansfield J.H."/>
            <person name="McCulloch K.J."/>
            <person name="Mathew T."/>
            <person name="Morton B."/>
            <person name="Muzny D.M."/>
            <person name="Neunemann D."/>
            <person name="Ongeri F."/>
            <person name="Pauchet Y."/>
            <person name="Pu L.L."/>
            <person name="Pyrousis I."/>
            <person name="Rao X.J."/>
            <person name="Redding A."/>
            <person name="Roesel C."/>
            <person name="Sanchez-Gracia A."/>
            <person name="Schaack S."/>
            <person name="Shukla A."/>
            <person name="Tetreau G."/>
            <person name="Wang Y."/>
            <person name="Xiong G.H."/>
            <person name="Traut W."/>
            <person name="Walsh T.K."/>
            <person name="Worley K.C."/>
            <person name="Wu D."/>
            <person name="Wu W."/>
            <person name="Wu Y.Q."/>
            <person name="Zhang X."/>
            <person name="Zou Z."/>
            <person name="Zucker H."/>
            <person name="Briscoe A.D."/>
            <person name="Burmester T."/>
            <person name="Clem R.J."/>
            <person name="Feyereisen R."/>
            <person name="Grimmelikhuijzen C.J.P."/>
            <person name="Hamodrakas S.J."/>
            <person name="Hansson B.S."/>
            <person name="Huguet E."/>
            <person name="Jermiin L.S."/>
            <person name="Lan Q."/>
            <person name="Lehman H.K."/>
            <person name="Lorenzen M."/>
            <person name="Merzendorfer H."/>
            <person name="Michalopoulos I."/>
            <person name="Morton D.B."/>
            <person name="Muthukrishnan S."/>
            <person name="Oakeshott J.G."/>
            <person name="Palmer W."/>
            <person name="Park Y."/>
            <person name="Passarelli A.L."/>
            <person name="Rozas J."/>
            <person name="Schwartz L.M."/>
            <person name="Smith W."/>
            <person name="Southgate A."/>
            <person name="Vilcinskas A."/>
            <person name="Vogt R."/>
            <person name="Wang P."/>
            <person name="Werren J."/>
            <person name="Yu X.Q."/>
            <person name="Zhou J.J."/>
            <person name="Brown S.J."/>
            <person name="Scherer S.E."/>
            <person name="Richards S."/>
            <person name="Blissard G.W."/>
        </authorList>
    </citation>
    <scope>NUCLEOTIDE SEQUENCE</scope>
</reference>
<gene>
    <name evidence="2" type="ORF">O3G_MSEX013396</name>
</gene>
<reference evidence="2" key="2">
    <citation type="submission" date="2020-12" db="EMBL/GenBank/DDBJ databases">
        <authorList>
            <person name="Kanost M."/>
        </authorList>
    </citation>
    <scope>NUCLEOTIDE SEQUENCE</scope>
</reference>
<feature type="transmembrane region" description="Helical" evidence="1">
    <location>
        <begin position="120"/>
        <end position="142"/>
    </location>
</feature>
<keyword evidence="1" id="KW-0812">Transmembrane</keyword>
<keyword evidence="3" id="KW-1185">Reference proteome</keyword>
<feature type="transmembrane region" description="Helical" evidence="1">
    <location>
        <begin position="42"/>
        <end position="62"/>
    </location>
</feature>
<evidence type="ECO:0000313" key="3">
    <source>
        <dbReference type="Proteomes" id="UP000791440"/>
    </source>
</evidence>
<protein>
    <submittedName>
        <fullName evidence="2">Uncharacterized protein</fullName>
    </submittedName>
</protein>
<accession>A0A922CZ80</accession>
<dbReference type="AlphaFoldDB" id="A0A922CZ80"/>
<evidence type="ECO:0000256" key="1">
    <source>
        <dbReference type="SAM" id="Phobius"/>
    </source>
</evidence>
<name>A0A922CZ80_MANSE</name>
<keyword evidence="1" id="KW-1133">Transmembrane helix</keyword>
<keyword evidence="1" id="KW-0472">Membrane</keyword>
<feature type="transmembrane region" description="Helical" evidence="1">
    <location>
        <begin position="154"/>
        <end position="175"/>
    </location>
</feature>
<dbReference type="Proteomes" id="UP000791440">
    <property type="component" value="Unassembled WGS sequence"/>
</dbReference>
<organism evidence="2 3">
    <name type="scientific">Manduca sexta</name>
    <name type="common">Tobacco hawkmoth</name>
    <name type="synonym">Tobacco hornworm</name>
    <dbReference type="NCBI Taxonomy" id="7130"/>
    <lineage>
        <taxon>Eukaryota</taxon>
        <taxon>Metazoa</taxon>
        <taxon>Ecdysozoa</taxon>
        <taxon>Arthropoda</taxon>
        <taxon>Hexapoda</taxon>
        <taxon>Insecta</taxon>
        <taxon>Pterygota</taxon>
        <taxon>Neoptera</taxon>
        <taxon>Endopterygota</taxon>
        <taxon>Lepidoptera</taxon>
        <taxon>Glossata</taxon>
        <taxon>Ditrysia</taxon>
        <taxon>Bombycoidea</taxon>
        <taxon>Sphingidae</taxon>
        <taxon>Sphinginae</taxon>
        <taxon>Sphingini</taxon>
        <taxon>Manduca</taxon>
    </lineage>
</organism>
<comment type="caution">
    <text evidence="2">The sequence shown here is derived from an EMBL/GenBank/DDBJ whole genome shotgun (WGS) entry which is preliminary data.</text>
</comment>
<proteinExistence type="predicted"/>
<dbReference type="EMBL" id="JH668877">
    <property type="protein sequence ID" value="KAG6462663.1"/>
    <property type="molecule type" value="Genomic_DNA"/>
</dbReference>